<gene>
    <name evidence="8" type="ORF">ACFFIC_14265</name>
</gene>
<keyword evidence="4" id="KW-0479">Metal-binding</keyword>
<name>A0ABV6ISV0_9PROT</name>
<evidence type="ECO:0000256" key="3">
    <source>
        <dbReference type="ARBA" id="ARBA00020071"/>
    </source>
</evidence>
<dbReference type="RefSeq" id="WP_377051425.1">
    <property type="nucleotide sequence ID" value="NZ_JBHLVZ010000037.1"/>
</dbReference>
<dbReference type="InterPro" id="IPR050248">
    <property type="entry name" value="Polysacc_deacetylase_ArnD"/>
</dbReference>
<organism evidence="8 9">
    <name type="scientific">Muricoccus vinaceus</name>
    <dbReference type="NCBI Taxonomy" id="424704"/>
    <lineage>
        <taxon>Bacteria</taxon>
        <taxon>Pseudomonadati</taxon>
        <taxon>Pseudomonadota</taxon>
        <taxon>Alphaproteobacteria</taxon>
        <taxon>Acetobacterales</taxon>
        <taxon>Roseomonadaceae</taxon>
        <taxon>Muricoccus</taxon>
    </lineage>
</organism>
<dbReference type="Pfam" id="PF01522">
    <property type="entry name" value="Polysacc_deac_1"/>
    <property type="match status" value="1"/>
</dbReference>
<comment type="caution">
    <text evidence="8">The sequence shown here is derived from an EMBL/GenBank/DDBJ whole genome shotgun (WGS) entry which is preliminary data.</text>
</comment>
<dbReference type="Gene3D" id="3.20.20.370">
    <property type="entry name" value="Glycoside hydrolase/deacetylase"/>
    <property type="match status" value="1"/>
</dbReference>
<evidence type="ECO:0000256" key="4">
    <source>
        <dbReference type="ARBA" id="ARBA00022723"/>
    </source>
</evidence>
<evidence type="ECO:0000259" key="7">
    <source>
        <dbReference type="PROSITE" id="PS51677"/>
    </source>
</evidence>
<dbReference type="Proteomes" id="UP001589789">
    <property type="component" value="Unassembled WGS sequence"/>
</dbReference>
<dbReference type="CDD" id="cd10917">
    <property type="entry name" value="CE4_NodB_like_6s_7s"/>
    <property type="match status" value="1"/>
</dbReference>
<evidence type="ECO:0000256" key="5">
    <source>
        <dbReference type="ARBA" id="ARBA00022801"/>
    </source>
</evidence>
<evidence type="ECO:0000313" key="9">
    <source>
        <dbReference type="Proteomes" id="UP001589789"/>
    </source>
</evidence>
<comment type="similarity">
    <text evidence="2">Belongs to the polysaccharide deacetylase family.</text>
</comment>
<dbReference type="PANTHER" id="PTHR10587">
    <property type="entry name" value="GLYCOSYL TRANSFERASE-RELATED"/>
    <property type="match status" value="1"/>
</dbReference>
<evidence type="ECO:0000256" key="1">
    <source>
        <dbReference type="ARBA" id="ARBA00003236"/>
    </source>
</evidence>
<sequence>MAGPAVTLTFDNGPEPEVTPGVLDVLRQRGLLATFFVLGHKLAGNRALAERAHAEGHWIGNHTWSHAQPLGQLPDDPATAEAEIGRTQALIGDLSHPDRLFRPVGGGGVLGPHLLSGAALDHLARERFTCVTWSAVPGDFRDPGGWPETALAQCRGPDPVLLVLHDLPNGAMRQLDRFLGRLADAEARFVQDFPERCVPMRRGVARATMDAYVTRGTA</sequence>
<accession>A0ABV6ISV0</accession>
<keyword evidence="9" id="KW-1185">Reference proteome</keyword>
<dbReference type="SUPFAM" id="SSF88713">
    <property type="entry name" value="Glycoside hydrolase/deacetylase"/>
    <property type="match status" value="1"/>
</dbReference>
<protein>
    <recommendedName>
        <fullName evidence="3">Chitooligosaccharide deacetylase</fullName>
    </recommendedName>
    <alternativeName>
        <fullName evidence="6">Nodulation protein B</fullName>
    </alternativeName>
</protein>
<feature type="domain" description="NodB homology" evidence="7">
    <location>
        <begin position="4"/>
        <end position="190"/>
    </location>
</feature>
<dbReference type="PANTHER" id="PTHR10587:SF133">
    <property type="entry name" value="CHITIN DEACETYLASE 1-RELATED"/>
    <property type="match status" value="1"/>
</dbReference>
<keyword evidence="5 8" id="KW-0378">Hydrolase</keyword>
<dbReference type="PROSITE" id="PS51677">
    <property type="entry name" value="NODB"/>
    <property type="match status" value="1"/>
</dbReference>
<proteinExistence type="inferred from homology"/>
<dbReference type="GO" id="GO:0016787">
    <property type="term" value="F:hydrolase activity"/>
    <property type="evidence" value="ECO:0007669"/>
    <property type="project" value="UniProtKB-KW"/>
</dbReference>
<comment type="function">
    <text evidence="1">Is involved in generating a small heat-stable compound (Nod), an acylated oligomer of N-acetylglucosamine, that stimulates mitosis in various plant protoplasts.</text>
</comment>
<evidence type="ECO:0000313" key="8">
    <source>
        <dbReference type="EMBL" id="MFC0386701.1"/>
    </source>
</evidence>
<evidence type="ECO:0000256" key="2">
    <source>
        <dbReference type="ARBA" id="ARBA00010973"/>
    </source>
</evidence>
<evidence type="ECO:0000256" key="6">
    <source>
        <dbReference type="ARBA" id="ARBA00032976"/>
    </source>
</evidence>
<reference evidence="8 9" key="1">
    <citation type="submission" date="2024-09" db="EMBL/GenBank/DDBJ databases">
        <authorList>
            <person name="Sun Q."/>
            <person name="Mori K."/>
        </authorList>
    </citation>
    <scope>NUCLEOTIDE SEQUENCE [LARGE SCALE GENOMIC DNA]</scope>
    <source>
        <strain evidence="8 9">CCM 7468</strain>
    </source>
</reference>
<dbReference type="EMBL" id="JBHLVZ010000037">
    <property type="protein sequence ID" value="MFC0386701.1"/>
    <property type="molecule type" value="Genomic_DNA"/>
</dbReference>
<dbReference type="InterPro" id="IPR011330">
    <property type="entry name" value="Glyco_hydro/deAcase_b/a-brl"/>
</dbReference>
<dbReference type="InterPro" id="IPR002509">
    <property type="entry name" value="NODB_dom"/>
</dbReference>